<organism evidence="4 5">
    <name type="scientific">Gossypium hirsutum</name>
    <name type="common">Upland cotton</name>
    <name type="synonym">Gossypium mexicanum</name>
    <dbReference type="NCBI Taxonomy" id="3635"/>
    <lineage>
        <taxon>Eukaryota</taxon>
        <taxon>Viridiplantae</taxon>
        <taxon>Streptophyta</taxon>
        <taxon>Embryophyta</taxon>
        <taxon>Tracheophyta</taxon>
        <taxon>Spermatophyta</taxon>
        <taxon>Magnoliopsida</taxon>
        <taxon>eudicotyledons</taxon>
        <taxon>Gunneridae</taxon>
        <taxon>Pentapetalae</taxon>
        <taxon>rosids</taxon>
        <taxon>malvids</taxon>
        <taxon>Malvales</taxon>
        <taxon>Malvaceae</taxon>
        <taxon>Malvoideae</taxon>
        <taxon>Gossypium</taxon>
    </lineage>
</organism>
<evidence type="ECO:0000256" key="2">
    <source>
        <dbReference type="SAM" id="MobiDB-lite"/>
    </source>
</evidence>
<gene>
    <name evidence="5" type="primary">LOC107907683</name>
</gene>
<dbReference type="PANTHER" id="PTHR31286:SF173">
    <property type="entry name" value="DUF4283 DOMAIN-CONTAINING PROTEIN"/>
    <property type="match status" value="1"/>
</dbReference>
<reference evidence="4" key="1">
    <citation type="journal article" date="2020" name="Nat. Genet.">
        <title>Genomic diversifications of five Gossypium allopolyploid species and their impact on cotton improvement.</title>
        <authorList>
            <person name="Chen Z.J."/>
            <person name="Sreedasyam A."/>
            <person name="Ando A."/>
            <person name="Song Q."/>
            <person name="De Santiago L.M."/>
            <person name="Hulse-Kemp A.M."/>
            <person name="Ding M."/>
            <person name="Ye W."/>
            <person name="Kirkbride R.C."/>
            <person name="Jenkins J."/>
            <person name="Plott C."/>
            <person name="Lovell J."/>
            <person name="Lin Y.M."/>
            <person name="Vaughn R."/>
            <person name="Liu B."/>
            <person name="Simpson S."/>
            <person name="Scheffler B.E."/>
            <person name="Wen L."/>
            <person name="Saski C.A."/>
            <person name="Grover C.E."/>
            <person name="Hu G."/>
            <person name="Conover J.L."/>
            <person name="Carlson J.W."/>
            <person name="Shu S."/>
            <person name="Boston L.B."/>
            <person name="Williams M."/>
            <person name="Peterson D.G."/>
            <person name="McGee K."/>
            <person name="Jones D.C."/>
            <person name="Wendel J.F."/>
            <person name="Stelly D.M."/>
            <person name="Grimwood J."/>
            <person name="Schmutz J."/>
        </authorList>
    </citation>
    <scope>NUCLEOTIDE SEQUENCE [LARGE SCALE GENOMIC DNA]</scope>
    <source>
        <strain evidence="4">cv. TM-1</strain>
    </source>
</reference>
<feature type="domain" description="CCHC-type" evidence="3">
    <location>
        <begin position="92"/>
        <end position="105"/>
    </location>
</feature>
<protein>
    <recommendedName>
        <fullName evidence="3">CCHC-type domain-containing protein</fullName>
    </recommendedName>
</protein>
<sequence>MTFDPTQAYPSIMMAWIRFPALPSYLYNRKIITEIGELVGKVVKLDMNTDSRTRGQFARMAVYVNLEKPLVSQILINSRSQKVEYESLSIICFHCGRYGHMENICNFRIPDSTVDMNIDSSVTTPENKKLNIEGLEKKDENHRPWMIVERKSMRKFRDNLQKLSENQEREKEGSRFNGLNNKNLNKEIHDRDMADFQSSKKKAILNEDQRRKDLGIQNNSQSKLNRKNNKGKFKVVGSKIILGPIIKRNTGPQMGSRLIHNNANEIIQITDELTTGLGLGDSSPKQA</sequence>
<evidence type="ECO:0000256" key="1">
    <source>
        <dbReference type="PROSITE-ProRule" id="PRU00047"/>
    </source>
</evidence>
<dbReference type="Proteomes" id="UP000818029">
    <property type="component" value="Chromosome D09"/>
</dbReference>
<name>A0A1U8JJP9_GOSHI</name>
<dbReference type="InterPro" id="IPR040256">
    <property type="entry name" value="At4g02000-like"/>
</dbReference>
<reference evidence="5" key="2">
    <citation type="submission" date="2025-08" db="UniProtKB">
        <authorList>
            <consortium name="RefSeq"/>
        </authorList>
    </citation>
    <scope>IDENTIFICATION</scope>
</reference>
<dbReference type="PaxDb" id="3635-A0A1U8JJP9"/>
<dbReference type="PROSITE" id="PS50158">
    <property type="entry name" value="ZF_CCHC"/>
    <property type="match status" value="1"/>
</dbReference>
<keyword evidence="1" id="KW-0479">Metal-binding</keyword>
<dbReference type="AlphaFoldDB" id="A0A1U8JJP9"/>
<proteinExistence type="predicted"/>
<dbReference type="KEGG" id="ghi:107907683"/>
<keyword evidence="1" id="KW-0862">Zinc</keyword>
<dbReference type="GeneID" id="107907683"/>
<dbReference type="STRING" id="3635.A0A1U8JJP9"/>
<feature type="compositionally biased region" description="Basic and acidic residues" evidence="2">
    <location>
        <begin position="163"/>
        <end position="174"/>
    </location>
</feature>
<dbReference type="RefSeq" id="XP_016690505.2">
    <property type="nucleotide sequence ID" value="XM_016835016.2"/>
</dbReference>
<evidence type="ECO:0000313" key="4">
    <source>
        <dbReference type="Proteomes" id="UP000818029"/>
    </source>
</evidence>
<evidence type="ECO:0000313" key="5">
    <source>
        <dbReference type="RefSeq" id="XP_016690505.2"/>
    </source>
</evidence>
<dbReference type="GO" id="GO:0008270">
    <property type="term" value="F:zinc ion binding"/>
    <property type="evidence" value="ECO:0007669"/>
    <property type="project" value="UniProtKB-KW"/>
</dbReference>
<feature type="region of interest" description="Disordered" evidence="2">
    <location>
        <begin position="163"/>
        <end position="188"/>
    </location>
</feature>
<evidence type="ECO:0000259" key="3">
    <source>
        <dbReference type="PROSITE" id="PS50158"/>
    </source>
</evidence>
<dbReference type="InterPro" id="IPR001878">
    <property type="entry name" value="Znf_CCHC"/>
</dbReference>
<keyword evidence="1" id="KW-0863">Zinc-finger</keyword>
<accession>A0A1U8JJP9</accession>
<dbReference type="PANTHER" id="PTHR31286">
    <property type="entry name" value="GLYCINE-RICH CELL WALL STRUCTURAL PROTEIN 1.8-LIKE"/>
    <property type="match status" value="1"/>
</dbReference>
<dbReference type="GO" id="GO:0003676">
    <property type="term" value="F:nucleic acid binding"/>
    <property type="evidence" value="ECO:0007669"/>
    <property type="project" value="InterPro"/>
</dbReference>
<keyword evidence="4" id="KW-1185">Reference proteome</keyword>